<dbReference type="Proteomes" id="UP001151760">
    <property type="component" value="Unassembled WGS sequence"/>
</dbReference>
<keyword evidence="3" id="KW-1185">Reference proteome</keyword>
<sequence length="124" mass="13778">MSLSFPSNPLILFFLDVGFWLLEELGMDQWLGAPRWQCHCFHSATTTIPNPAKAGLLEELGMDQWPGAPRWQCHCFHSATTTTTIPNLAKAGYGGDKEVGDVEWPGQATLFNWCCQSVLVLGHE</sequence>
<organism evidence="2 3">
    <name type="scientific">Tanacetum coccineum</name>
    <dbReference type="NCBI Taxonomy" id="301880"/>
    <lineage>
        <taxon>Eukaryota</taxon>
        <taxon>Viridiplantae</taxon>
        <taxon>Streptophyta</taxon>
        <taxon>Embryophyta</taxon>
        <taxon>Tracheophyta</taxon>
        <taxon>Spermatophyta</taxon>
        <taxon>Magnoliopsida</taxon>
        <taxon>eudicotyledons</taxon>
        <taxon>Gunneridae</taxon>
        <taxon>Pentapetalae</taxon>
        <taxon>asterids</taxon>
        <taxon>campanulids</taxon>
        <taxon>Asterales</taxon>
        <taxon>Asteraceae</taxon>
        <taxon>Asteroideae</taxon>
        <taxon>Anthemideae</taxon>
        <taxon>Anthemidinae</taxon>
        <taxon>Tanacetum</taxon>
    </lineage>
</organism>
<dbReference type="EMBL" id="BQNB010020473">
    <property type="protein sequence ID" value="GJT96353.1"/>
    <property type="molecule type" value="Genomic_DNA"/>
</dbReference>
<evidence type="ECO:0000313" key="2">
    <source>
        <dbReference type="EMBL" id="GJT96353.1"/>
    </source>
</evidence>
<keyword evidence="1" id="KW-0732">Signal</keyword>
<proteinExistence type="predicted"/>
<comment type="caution">
    <text evidence="2">The sequence shown here is derived from an EMBL/GenBank/DDBJ whole genome shotgun (WGS) entry which is preliminary data.</text>
</comment>
<gene>
    <name evidence="2" type="ORF">Tco_1091871</name>
</gene>
<evidence type="ECO:0000256" key="1">
    <source>
        <dbReference type="SAM" id="SignalP"/>
    </source>
</evidence>
<accession>A0ABQ5IAC9</accession>
<feature type="chain" id="PRO_5045987395" evidence="1">
    <location>
        <begin position="25"/>
        <end position="124"/>
    </location>
</feature>
<evidence type="ECO:0000313" key="3">
    <source>
        <dbReference type="Proteomes" id="UP001151760"/>
    </source>
</evidence>
<feature type="signal peptide" evidence="1">
    <location>
        <begin position="1"/>
        <end position="24"/>
    </location>
</feature>
<reference evidence="2" key="2">
    <citation type="submission" date="2022-01" db="EMBL/GenBank/DDBJ databases">
        <authorList>
            <person name="Yamashiro T."/>
            <person name="Shiraishi A."/>
            <person name="Satake H."/>
            <person name="Nakayama K."/>
        </authorList>
    </citation>
    <scope>NUCLEOTIDE SEQUENCE</scope>
</reference>
<protein>
    <submittedName>
        <fullName evidence="2">Uncharacterized protein</fullName>
    </submittedName>
</protein>
<name>A0ABQ5IAC9_9ASTR</name>
<reference evidence="2" key="1">
    <citation type="journal article" date="2022" name="Int. J. Mol. Sci.">
        <title>Draft Genome of Tanacetum Coccineum: Genomic Comparison of Closely Related Tanacetum-Family Plants.</title>
        <authorList>
            <person name="Yamashiro T."/>
            <person name="Shiraishi A."/>
            <person name="Nakayama K."/>
            <person name="Satake H."/>
        </authorList>
    </citation>
    <scope>NUCLEOTIDE SEQUENCE</scope>
</reference>